<dbReference type="STRING" id="1003195.SCATT_17970"/>
<dbReference type="Proteomes" id="UP000007842">
    <property type="component" value="Chromosome"/>
</dbReference>
<organism evidence="2 3">
    <name type="scientific">Streptantibioticus cattleyicolor (strain ATCC 35852 / DSM 46488 / JCM 4925 / NBRC 14057 / NRRL 8057)</name>
    <name type="common">Streptomyces cattleya</name>
    <dbReference type="NCBI Taxonomy" id="1003195"/>
    <lineage>
        <taxon>Bacteria</taxon>
        <taxon>Bacillati</taxon>
        <taxon>Actinomycetota</taxon>
        <taxon>Actinomycetes</taxon>
        <taxon>Kitasatosporales</taxon>
        <taxon>Streptomycetaceae</taxon>
        <taxon>Streptantibioticus</taxon>
    </lineage>
</organism>
<keyword evidence="3" id="KW-1185">Reference proteome</keyword>
<name>G8WQA8_STREN</name>
<protein>
    <submittedName>
        <fullName evidence="2">Uncharacterized protein</fullName>
    </submittedName>
</protein>
<evidence type="ECO:0000256" key="1">
    <source>
        <dbReference type="SAM" id="MobiDB-lite"/>
    </source>
</evidence>
<dbReference type="HOGENOM" id="CLU_2720494_0_0_11"/>
<reference evidence="3" key="1">
    <citation type="submission" date="2011-12" db="EMBL/GenBank/DDBJ databases">
        <title>Complete genome sequence of Streptomyces cattleya strain DSM 46488.</title>
        <authorList>
            <person name="Ou H.-Y."/>
            <person name="Li P."/>
            <person name="Zhao C."/>
            <person name="O'Hagan D."/>
            <person name="Deng Z."/>
        </authorList>
    </citation>
    <scope>NUCLEOTIDE SEQUENCE [LARGE SCALE GENOMIC DNA]</scope>
    <source>
        <strain evidence="3">ATCC 35852 / DSM 46488 / JCM 4925 / NBRC 14057 / NRRL 8057</strain>
    </source>
</reference>
<dbReference type="PATRIC" id="fig|1003195.29.peg.1805"/>
<sequence length="72" mass="7962">MLFQGHSCTGEPFAAAGGWRQTRTASRFRARGHQLRPHDPRTGRIPARARYEMRWFGLGGVHVNAVAPGGSF</sequence>
<gene>
    <name evidence="2" type="ordered locus">SCATT_17970</name>
</gene>
<accession>G8WQA8</accession>
<dbReference type="KEGG" id="scy:SCATT_17970"/>
<feature type="region of interest" description="Disordered" evidence="1">
    <location>
        <begin position="1"/>
        <end position="20"/>
    </location>
</feature>
<dbReference type="EMBL" id="CP003219">
    <property type="protein sequence ID" value="AEW94168.1"/>
    <property type="molecule type" value="Genomic_DNA"/>
</dbReference>
<evidence type="ECO:0000313" key="3">
    <source>
        <dbReference type="Proteomes" id="UP000007842"/>
    </source>
</evidence>
<dbReference type="AlphaFoldDB" id="G8WQA8"/>
<proteinExistence type="predicted"/>
<evidence type="ECO:0000313" key="2">
    <source>
        <dbReference type="EMBL" id="AEW94168.1"/>
    </source>
</evidence>